<keyword evidence="5 6" id="KW-0472">Membrane</keyword>
<dbReference type="Pfam" id="PF07690">
    <property type="entry name" value="MFS_1"/>
    <property type="match status" value="1"/>
</dbReference>
<comment type="subcellular location">
    <subcellularLocation>
        <location evidence="1">Cell membrane</location>
        <topology evidence="1">Multi-pass membrane protein</topology>
    </subcellularLocation>
</comment>
<feature type="domain" description="Major facilitator superfamily (MFS) profile" evidence="7">
    <location>
        <begin position="21"/>
        <end position="512"/>
    </location>
</feature>
<protein>
    <submittedName>
        <fullName evidence="8">MFS transporter</fullName>
    </submittedName>
</protein>
<feature type="transmembrane region" description="Helical" evidence="6">
    <location>
        <begin position="406"/>
        <end position="427"/>
    </location>
</feature>
<feature type="transmembrane region" description="Helical" evidence="6">
    <location>
        <begin position="87"/>
        <end position="110"/>
    </location>
</feature>
<name>A0ABY7B0T4_9PSEU</name>
<feature type="transmembrane region" description="Helical" evidence="6">
    <location>
        <begin position="208"/>
        <end position="226"/>
    </location>
</feature>
<dbReference type="PANTHER" id="PTHR42718:SF9">
    <property type="entry name" value="MAJOR FACILITATOR SUPERFAMILY MULTIDRUG TRANSPORTER MFSC"/>
    <property type="match status" value="1"/>
</dbReference>
<dbReference type="PROSITE" id="PS50850">
    <property type="entry name" value="MFS"/>
    <property type="match status" value="1"/>
</dbReference>
<feature type="transmembrane region" description="Helical" evidence="6">
    <location>
        <begin position="232"/>
        <end position="252"/>
    </location>
</feature>
<dbReference type="PANTHER" id="PTHR42718">
    <property type="entry name" value="MAJOR FACILITATOR SUPERFAMILY MULTIDRUG TRANSPORTER MFSC"/>
    <property type="match status" value="1"/>
</dbReference>
<dbReference type="SUPFAM" id="SSF103473">
    <property type="entry name" value="MFS general substrate transporter"/>
    <property type="match status" value="1"/>
</dbReference>
<dbReference type="RefSeq" id="WP_268755729.1">
    <property type="nucleotide sequence ID" value="NZ_CP113836.1"/>
</dbReference>
<feature type="transmembrane region" description="Helical" evidence="6">
    <location>
        <begin position="57"/>
        <end position="75"/>
    </location>
</feature>
<evidence type="ECO:0000256" key="6">
    <source>
        <dbReference type="SAM" id="Phobius"/>
    </source>
</evidence>
<dbReference type="PRINTS" id="PR01036">
    <property type="entry name" value="TCRTETB"/>
</dbReference>
<evidence type="ECO:0000256" key="3">
    <source>
        <dbReference type="ARBA" id="ARBA00022692"/>
    </source>
</evidence>
<evidence type="ECO:0000256" key="5">
    <source>
        <dbReference type="ARBA" id="ARBA00023136"/>
    </source>
</evidence>
<reference evidence="8" key="1">
    <citation type="submission" date="2022-11" db="EMBL/GenBank/DDBJ databases">
        <authorList>
            <person name="Mo P."/>
        </authorList>
    </citation>
    <scope>NUCLEOTIDE SEQUENCE</scope>
    <source>
        <strain evidence="8">HUAS 11-8</strain>
    </source>
</reference>
<keyword evidence="4 6" id="KW-1133">Transmembrane helix</keyword>
<feature type="transmembrane region" description="Helical" evidence="6">
    <location>
        <begin position="488"/>
        <end position="508"/>
    </location>
</feature>
<feature type="transmembrane region" description="Helical" evidence="6">
    <location>
        <begin position="362"/>
        <end position="385"/>
    </location>
</feature>
<dbReference type="InterPro" id="IPR036259">
    <property type="entry name" value="MFS_trans_sf"/>
</dbReference>
<gene>
    <name evidence="8" type="ORF">ORV05_32640</name>
</gene>
<dbReference type="Gene3D" id="1.20.1720.10">
    <property type="entry name" value="Multidrug resistance protein D"/>
    <property type="match status" value="1"/>
</dbReference>
<proteinExistence type="predicted"/>
<feature type="transmembrane region" description="Helical" evidence="6">
    <location>
        <begin position="175"/>
        <end position="196"/>
    </location>
</feature>
<evidence type="ECO:0000313" key="9">
    <source>
        <dbReference type="Proteomes" id="UP001163203"/>
    </source>
</evidence>
<dbReference type="Proteomes" id="UP001163203">
    <property type="component" value="Chromosome"/>
</dbReference>
<evidence type="ECO:0000256" key="4">
    <source>
        <dbReference type="ARBA" id="ARBA00022989"/>
    </source>
</evidence>
<feature type="transmembrane region" description="Helical" evidence="6">
    <location>
        <begin position="116"/>
        <end position="137"/>
    </location>
</feature>
<dbReference type="InterPro" id="IPR020846">
    <property type="entry name" value="MFS_dom"/>
</dbReference>
<feature type="transmembrane region" description="Helical" evidence="6">
    <location>
        <begin position="264"/>
        <end position="291"/>
    </location>
</feature>
<evidence type="ECO:0000313" key="8">
    <source>
        <dbReference type="EMBL" id="WAL65579.1"/>
    </source>
</evidence>
<dbReference type="InterPro" id="IPR011701">
    <property type="entry name" value="MFS"/>
</dbReference>
<keyword evidence="2" id="KW-0813">Transport</keyword>
<keyword evidence="9" id="KW-1185">Reference proteome</keyword>
<evidence type="ECO:0000259" key="7">
    <source>
        <dbReference type="PROSITE" id="PS50850"/>
    </source>
</evidence>
<evidence type="ECO:0000256" key="1">
    <source>
        <dbReference type="ARBA" id="ARBA00004651"/>
    </source>
</evidence>
<accession>A0ABY7B0T4</accession>
<evidence type="ECO:0000256" key="2">
    <source>
        <dbReference type="ARBA" id="ARBA00022448"/>
    </source>
</evidence>
<feature type="transmembrane region" description="Helical" evidence="6">
    <location>
        <begin position="338"/>
        <end position="356"/>
    </location>
</feature>
<dbReference type="Gene3D" id="1.20.1250.20">
    <property type="entry name" value="MFS general substrate transporter like domains"/>
    <property type="match status" value="1"/>
</dbReference>
<keyword evidence="3 6" id="KW-0812">Transmembrane</keyword>
<feature type="transmembrane region" description="Helical" evidence="6">
    <location>
        <begin position="311"/>
        <end position="331"/>
    </location>
</feature>
<organism evidence="8 9">
    <name type="scientific">Amycolatopsis cynarae</name>
    <dbReference type="NCBI Taxonomy" id="2995223"/>
    <lineage>
        <taxon>Bacteria</taxon>
        <taxon>Bacillati</taxon>
        <taxon>Actinomycetota</taxon>
        <taxon>Actinomycetes</taxon>
        <taxon>Pseudonocardiales</taxon>
        <taxon>Pseudonocardiaceae</taxon>
        <taxon>Amycolatopsis</taxon>
    </lineage>
</organism>
<feature type="transmembrane region" description="Helical" evidence="6">
    <location>
        <begin position="144"/>
        <end position="163"/>
    </location>
</feature>
<sequence>MPAAIRTRQRRARLTWAQLAQVLGLGLAFAVTAVDPLMLSLNLTAVSHGLAVPSDKLGFLGGLATLVIAAAVLAIGNLGDRFGLKRLLLIGFALNVFAQLLGAVSPTYWFLLMARFLDGLALTALLGLSLALLRVAIPDEIRPIALGIFMATDAFLFGVTPLIGGQLVAAMGWRYLFLVTPLLALGGLVLTIRYVAEPPVRRGTGFDVLGVVLFGCALLCLVFGVGELQNGFTVHAWGPLLVAAVALILFVIQELRTPRPALDLSLFRVAPFVVAAVSALTLNFLSAGFSVVLSQFGGNVLNLSARAIGQLYLPGTLVLAAISVLTGRLIGRYGARPVLLVGLIVLTTAGMVQAATTTPTMAIWLLVLITWLGNLGCFLTSTPVSDIVMSHAPPEKAGAVTAVQPTFGMIGYAMGPTVYILLINLLFQRQWLADAESRALSAQQARHDVDAVTAAMANSPGNTGYNPNLVQQMQGLTLGVDYANAVRITMALVSLLPLVVILLTVVFVPRPRRREADRGAVR</sequence>
<dbReference type="EMBL" id="CP113836">
    <property type="protein sequence ID" value="WAL65579.1"/>
    <property type="molecule type" value="Genomic_DNA"/>
</dbReference>